<gene>
    <name evidence="2" type="ORF">PoB_000080400</name>
</gene>
<name>A0AAV3XWK0_9GAST</name>
<protein>
    <submittedName>
        <fullName evidence="2">Uncharacterized protein</fullName>
    </submittedName>
</protein>
<keyword evidence="3" id="KW-1185">Reference proteome</keyword>
<reference evidence="2 3" key="1">
    <citation type="journal article" date="2021" name="Elife">
        <title>Chloroplast acquisition without the gene transfer in kleptoplastic sea slugs, Plakobranchus ocellatus.</title>
        <authorList>
            <person name="Maeda T."/>
            <person name="Takahashi S."/>
            <person name="Yoshida T."/>
            <person name="Shimamura S."/>
            <person name="Takaki Y."/>
            <person name="Nagai Y."/>
            <person name="Toyoda A."/>
            <person name="Suzuki Y."/>
            <person name="Arimoto A."/>
            <person name="Ishii H."/>
            <person name="Satoh N."/>
            <person name="Nishiyama T."/>
            <person name="Hasebe M."/>
            <person name="Maruyama T."/>
            <person name="Minagawa J."/>
            <person name="Obokata J."/>
            <person name="Shigenobu S."/>
        </authorList>
    </citation>
    <scope>NUCLEOTIDE SEQUENCE [LARGE SCALE GENOMIC DNA]</scope>
</reference>
<feature type="region of interest" description="Disordered" evidence="1">
    <location>
        <begin position="27"/>
        <end position="50"/>
    </location>
</feature>
<accession>A0AAV3XWK0</accession>
<proteinExistence type="predicted"/>
<feature type="compositionally biased region" description="Acidic residues" evidence="1">
    <location>
        <begin position="116"/>
        <end position="156"/>
    </location>
</feature>
<comment type="caution">
    <text evidence="2">The sequence shown here is derived from an EMBL/GenBank/DDBJ whole genome shotgun (WGS) entry which is preliminary data.</text>
</comment>
<dbReference type="AlphaFoldDB" id="A0AAV3XWK0"/>
<evidence type="ECO:0000313" key="2">
    <source>
        <dbReference type="EMBL" id="GFN74298.1"/>
    </source>
</evidence>
<feature type="compositionally biased region" description="Basic and acidic residues" evidence="1">
    <location>
        <begin position="105"/>
        <end position="115"/>
    </location>
</feature>
<organism evidence="2 3">
    <name type="scientific">Plakobranchus ocellatus</name>
    <dbReference type="NCBI Taxonomy" id="259542"/>
    <lineage>
        <taxon>Eukaryota</taxon>
        <taxon>Metazoa</taxon>
        <taxon>Spiralia</taxon>
        <taxon>Lophotrochozoa</taxon>
        <taxon>Mollusca</taxon>
        <taxon>Gastropoda</taxon>
        <taxon>Heterobranchia</taxon>
        <taxon>Euthyneura</taxon>
        <taxon>Panpulmonata</taxon>
        <taxon>Sacoglossa</taxon>
        <taxon>Placobranchoidea</taxon>
        <taxon>Plakobranchidae</taxon>
        <taxon>Plakobranchus</taxon>
    </lineage>
</organism>
<feature type="region of interest" description="Disordered" evidence="1">
    <location>
        <begin position="105"/>
        <end position="156"/>
    </location>
</feature>
<dbReference type="EMBL" id="BLXT01000074">
    <property type="protein sequence ID" value="GFN74298.1"/>
    <property type="molecule type" value="Genomic_DNA"/>
</dbReference>
<sequence>MLRVSYQTSCSEKLFLQSRIFHLRLRISPSSPSPNTNKTQQNREGEAYTTSFSLQNVRKKVDLRLSGFRHVRALVAGVEPATDGPLQILGWVRYPLCFLRPKDPRRWQWGYHDDDDRGDGDDDDDNDCDNDDNDDDDDHDEDNNNEADNDDGALAA</sequence>
<evidence type="ECO:0000313" key="3">
    <source>
        <dbReference type="Proteomes" id="UP000735302"/>
    </source>
</evidence>
<dbReference type="Proteomes" id="UP000735302">
    <property type="component" value="Unassembled WGS sequence"/>
</dbReference>
<evidence type="ECO:0000256" key="1">
    <source>
        <dbReference type="SAM" id="MobiDB-lite"/>
    </source>
</evidence>